<feature type="chain" id="PRO_5004145773" description="TonB-dependent siderophore receptor" evidence="17">
    <location>
        <begin position="29"/>
        <end position="799"/>
    </location>
</feature>
<dbReference type="AlphaFoldDB" id="N9LMR9"/>
<dbReference type="GO" id="GO:0009279">
    <property type="term" value="C:cell outer membrane"/>
    <property type="evidence" value="ECO:0007669"/>
    <property type="project" value="UniProtKB-SubCell"/>
</dbReference>
<keyword evidence="10 15" id="KW-0798">TonB box</keyword>
<feature type="domain" description="TonB-dependent receptor-like beta-barrel" evidence="18">
    <location>
        <begin position="369"/>
        <end position="767"/>
    </location>
</feature>
<dbReference type="InterPro" id="IPR012910">
    <property type="entry name" value="Plug_dom"/>
</dbReference>
<dbReference type="PROSITE" id="PS52016">
    <property type="entry name" value="TONB_DEPENDENT_REC_3"/>
    <property type="match status" value="1"/>
</dbReference>
<evidence type="ECO:0000259" key="19">
    <source>
        <dbReference type="Pfam" id="PF07715"/>
    </source>
</evidence>
<feature type="region of interest" description="Disordered" evidence="16">
    <location>
        <begin position="448"/>
        <end position="468"/>
    </location>
</feature>
<evidence type="ECO:0000256" key="12">
    <source>
        <dbReference type="ARBA" id="ARBA00023170"/>
    </source>
</evidence>
<protein>
    <recommendedName>
        <fullName evidence="22">TonB-dependent siderophore receptor</fullName>
    </recommendedName>
</protein>
<evidence type="ECO:0000256" key="6">
    <source>
        <dbReference type="ARBA" id="ARBA00022692"/>
    </source>
</evidence>
<dbReference type="Proteomes" id="UP000013248">
    <property type="component" value="Unassembled WGS sequence"/>
</dbReference>
<dbReference type="STRING" id="1217705.F900_03704"/>
<evidence type="ECO:0008006" key="22">
    <source>
        <dbReference type="Google" id="ProtNLM"/>
    </source>
</evidence>
<dbReference type="InterPro" id="IPR036942">
    <property type="entry name" value="Beta-barrel_TonB_sf"/>
</dbReference>
<dbReference type="GO" id="GO:0015344">
    <property type="term" value="F:siderophore uptake transmembrane transporter activity"/>
    <property type="evidence" value="ECO:0007669"/>
    <property type="project" value="TreeGrafter"/>
</dbReference>
<dbReference type="NCBIfam" id="TIGR01783">
    <property type="entry name" value="TonB-siderophor"/>
    <property type="match status" value="1"/>
</dbReference>
<keyword evidence="8" id="KW-0408">Iron</keyword>
<feature type="compositionally biased region" description="Polar residues" evidence="16">
    <location>
        <begin position="448"/>
        <end position="462"/>
    </location>
</feature>
<evidence type="ECO:0000256" key="3">
    <source>
        <dbReference type="ARBA" id="ARBA00022448"/>
    </source>
</evidence>
<dbReference type="Gene3D" id="2.40.170.20">
    <property type="entry name" value="TonB-dependent receptor, beta-barrel domain"/>
    <property type="match status" value="1"/>
</dbReference>
<dbReference type="InterPro" id="IPR039426">
    <property type="entry name" value="TonB-dep_rcpt-like"/>
</dbReference>
<dbReference type="Gene3D" id="2.170.130.10">
    <property type="entry name" value="TonB-dependent receptor, plug domain"/>
    <property type="match status" value="1"/>
</dbReference>
<evidence type="ECO:0000256" key="4">
    <source>
        <dbReference type="ARBA" id="ARBA00022452"/>
    </source>
</evidence>
<evidence type="ECO:0000259" key="18">
    <source>
        <dbReference type="Pfam" id="PF00593"/>
    </source>
</evidence>
<dbReference type="NCBIfam" id="NF007349">
    <property type="entry name" value="PRK09840.1"/>
    <property type="match status" value="1"/>
</dbReference>
<evidence type="ECO:0000256" key="10">
    <source>
        <dbReference type="ARBA" id="ARBA00023077"/>
    </source>
</evidence>
<reference evidence="20 21" key="1">
    <citation type="submission" date="2013-02" db="EMBL/GenBank/DDBJ databases">
        <title>The Genome Sequence of Acinetobacter sp. ANC 3862.</title>
        <authorList>
            <consortium name="The Broad Institute Genome Sequencing Platform"/>
            <consortium name="The Broad Institute Genome Sequencing Center for Infectious Disease"/>
            <person name="Cerqueira G."/>
            <person name="Feldgarden M."/>
            <person name="Courvalin P."/>
            <person name="Perichon B."/>
            <person name="Grillot-Courvalin C."/>
            <person name="Clermont D."/>
            <person name="Rocha E."/>
            <person name="Yoon E.-J."/>
            <person name="Nemec A."/>
            <person name="Walker B."/>
            <person name="Young S.K."/>
            <person name="Zeng Q."/>
            <person name="Gargeya S."/>
            <person name="Fitzgerald M."/>
            <person name="Haas B."/>
            <person name="Abouelleil A."/>
            <person name="Alvarado L."/>
            <person name="Arachchi H.M."/>
            <person name="Berlin A.M."/>
            <person name="Chapman S.B."/>
            <person name="Dewar J."/>
            <person name="Goldberg J."/>
            <person name="Griggs A."/>
            <person name="Gujja S."/>
            <person name="Hansen M."/>
            <person name="Howarth C."/>
            <person name="Imamovic A."/>
            <person name="Larimer J."/>
            <person name="McCowan C."/>
            <person name="Murphy C."/>
            <person name="Neiman D."/>
            <person name="Pearson M."/>
            <person name="Priest M."/>
            <person name="Roberts A."/>
            <person name="Saif S."/>
            <person name="Shea T."/>
            <person name="Sisk P."/>
            <person name="Sykes S."/>
            <person name="Wortman J."/>
            <person name="Nusbaum C."/>
            <person name="Birren B."/>
        </authorList>
    </citation>
    <scope>NUCLEOTIDE SEQUENCE [LARGE SCALE GENOMIC DNA]</scope>
    <source>
        <strain evidence="20 21">ANC 3862</strain>
    </source>
</reference>
<name>N9LMR9_9GAMM</name>
<comment type="subcellular location">
    <subcellularLocation>
        <location evidence="1 14">Cell outer membrane</location>
        <topology evidence="1 14">Multi-pass membrane protein</topology>
    </subcellularLocation>
</comment>
<organism evidence="20 21">
    <name type="scientific">Acinetobacter modestus</name>
    <dbReference type="NCBI Taxonomy" id="1776740"/>
    <lineage>
        <taxon>Bacteria</taxon>
        <taxon>Pseudomonadati</taxon>
        <taxon>Pseudomonadota</taxon>
        <taxon>Gammaproteobacteria</taxon>
        <taxon>Moraxellales</taxon>
        <taxon>Moraxellaceae</taxon>
        <taxon>Acinetobacter</taxon>
    </lineage>
</organism>
<dbReference type="GO" id="GO:0038023">
    <property type="term" value="F:signaling receptor activity"/>
    <property type="evidence" value="ECO:0007669"/>
    <property type="project" value="InterPro"/>
</dbReference>
<evidence type="ECO:0000256" key="2">
    <source>
        <dbReference type="ARBA" id="ARBA00009810"/>
    </source>
</evidence>
<dbReference type="InterPro" id="IPR037066">
    <property type="entry name" value="Plug_dom_sf"/>
</dbReference>
<evidence type="ECO:0000256" key="15">
    <source>
        <dbReference type="RuleBase" id="RU003357"/>
    </source>
</evidence>
<evidence type="ECO:0000256" key="1">
    <source>
        <dbReference type="ARBA" id="ARBA00004571"/>
    </source>
</evidence>
<sequence length="799" mass="87205">MAKIKSRKHIATTPLVALAASLPLVSHAATKEEKVTQLPTIEVTAQEIYKANTVSSPKYTQPLVDTPQTIQVIKKEILQEQGAASLVEALRNTPGITLQMGENGNTSAGDTFQMRGFSTQTSTYVDGIRDLGAVSRDVFNLEQIEVVKGPSGAEAGRGSASGYINLVTKLPKAENSREVSARYNTAENARLTADINQAISESTAIRLNVMGQDGGVEGRDVIENNGWAIAPSIAFGLDSDTRLYLYSQHIRQNNIPDGGIPTVGMKGFYGYTSSYANDKNLALRDQIREAINNSADMQKVNKALQNAPEVDRSNFYGSVNDYEDISSDMISAKIESDFSENIKFTNISRLGKTSMKRALTGINAINAPSATVTVNPDNSYSYKFNYGSFDPNNRDTWAISRSHQGVDQENKILANTSNLNINFKTGAVEHDLVAGLEFLQEQQISRTLSTQKPGTKAPTTPAANLYNPNHDDVMPELVYTGAYSDGETKTAAAYLFDTVKLLDNRLQFNGGVRLDYYHTDYEALAVATDATTLAITKTPTHLKAHDTLVSWKLGSLFKPTENSSLYMSYAKSLTPPGSANFSLSDTGANSSAAKPQKTNHYEVGGKWDVLKNKLALTSAIYHTENENQFTQDPITKESIQEGKTRVQGVELGVVGQITDAWNISAGVAHMKTKQKNQQSFNTTTGEKTVTDSVRWSPDWTASLWTTYDIAGFKLGLGARYVDEQKRVITDSTAPANMPKVPSYIVFDAMAGYSFNKNASVNLNVYNLADKDYISALNNGGSRFVLGQPRSAALTFNYKF</sequence>
<evidence type="ECO:0000256" key="14">
    <source>
        <dbReference type="PROSITE-ProRule" id="PRU01360"/>
    </source>
</evidence>
<dbReference type="HOGENOM" id="CLU_008287_9_1_6"/>
<dbReference type="PATRIC" id="fig|1217705.3.peg.3589"/>
<dbReference type="Pfam" id="PF07715">
    <property type="entry name" value="Plug"/>
    <property type="match status" value="1"/>
</dbReference>
<dbReference type="InterPro" id="IPR010105">
    <property type="entry name" value="TonB_sidphr_rcpt"/>
</dbReference>
<keyword evidence="5" id="KW-0410">Iron transport</keyword>
<evidence type="ECO:0000256" key="7">
    <source>
        <dbReference type="ARBA" id="ARBA00022729"/>
    </source>
</evidence>
<dbReference type="CDD" id="cd01347">
    <property type="entry name" value="ligand_gated_channel"/>
    <property type="match status" value="1"/>
</dbReference>
<dbReference type="eggNOG" id="COG4774">
    <property type="taxonomic scope" value="Bacteria"/>
</dbReference>
<dbReference type="FunFam" id="2.170.130.10:FF:000001">
    <property type="entry name" value="Catecholate siderophore TonB-dependent receptor"/>
    <property type="match status" value="1"/>
</dbReference>
<keyword evidence="3 14" id="KW-0813">Transport</keyword>
<proteinExistence type="inferred from homology"/>
<keyword evidence="9" id="KW-0406">Ion transport</keyword>
<gene>
    <name evidence="20" type="ORF">F900_03704</name>
</gene>
<evidence type="ECO:0000256" key="13">
    <source>
        <dbReference type="ARBA" id="ARBA00023237"/>
    </source>
</evidence>
<evidence type="ECO:0000256" key="11">
    <source>
        <dbReference type="ARBA" id="ARBA00023136"/>
    </source>
</evidence>
<evidence type="ECO:0000313" key="21">
    <source>
        <dbReference type="Proteomes" id="UP000013248"/>
    </source>
</evidence>
<dbReference type="RefSeq" id="WP_005219714.1">
    <property type="nucleotide sequence ID" value="NZ_KB850089.1"/>
</dbReference>
<dbReference type="SUPFAM" id="SSF56935">
    <property type="entry name" value="Porins"/>
    <property type="match status" value="1"/>
</dbReference>
<comment type="similarity">
    <text evidence="2 14 15">Belongs to the TonB-dependent receptor family.</text>
</comment>
<keyword evidence="6 14" id="KW-0812">Transmembrane</keyword>
<evidence type="ECO:0000256" key="17">
    <source>
        <dbReference type="SAM" id="SignalP"/>
    </source>
</evidence>
<dbReference type="Pfam" id="PF00593">
    <property type="entry name" value="TonB_dep_Rec_b-barrel"/>
    <property type="match status" value="1"/>
</dbReference>
<feature type="domain" description="TonB-dependent receptor plug" evidence="19">
    <location>
        <begin position="63"/>
        <end position="162"/>
    </location>
</feature>
<evidence type="ECO:0000256" key="16">
    <source>
        <dbReference type="SAM" id="MobiDB-lite"/>
    </source>
</evidence>
<dbReference type="PANTHER" id="PTHR32552">
    <property type="entry name" value="FERRICHROME IRON RECEPTOR-RELATED"/>
    <property type="match status" value="1"/>
</dbReference>
<dbReference type="InterPro" id="IPR000531">
    <property type="entry name" value="Beta-barrel_TonB"/>
</dbReference>
<evidence type="ECO:0000256" key="5">
    <source>
        <dbReference type="ARBA" id="ARBA00022496"/>
    </source>
</evidence>
<keyword evidence="7 17" id="KW-0732">Signal</keyword>
<keyword evidence="12" id="KW-0675">Receptor</keyword>
<keyword evidence="11 14" id="KW-0472">Membrane</keyword>
<keyword evidence="4 14" id="KW-1134">Transmembrane beta strand</keyword>
<evidence type="ECO:0000256" key="9">
    <source>
        <dbReference type="ARBA" id="ARBA00023065"/>
    </source>
</evidence>
<accession>N9LMR9</accession>
<evidence type="ECO:0000313" key="20">
    <source>
        <dbReference type="EMBL" id="ENW97518.1"/>
    </source>
</evidence>
<dbReference type="PANTHER" id="PTHR32552:SF89">
    <property type="entry name" value="CATECHOLATE SIDEROPHORE RECEPTOR FIU"/>
    <property type="match status" value="1"/>
</dbReference>
<keyword evidence="13 14" id="KW-0998">Cell outer membrane</keyword>
<evidence type="ECO:0000256" key="8">
    <source>
        <dbReference type="ARBA" id="ARBA00023004"/>
    </source>
</evidence>
<dbReference type="EMBL" id="APRP01000036">
    <property type="protein sequence ID" value="ENW97518.1"/>
    <property type="molecule type" value="Genomic_DNA"/>
</dbReference>
<feature type="signal peptide" evidence="17">
    <location>
        <begin position="1"/>
        <end position="28"/>
    </location>
</feature>
<comment type="caution">
    <text evidence="20">The sequence shown here is derived from an EMBL/GenBank/DDBJ whole genome shotgun (WGS) entry which is preliminary data.</text>
</comment>
<dbReference type="GO" id="GO:0015891">
    <property type="term" value="P:siderophore transport"/>
    <property type="evidence" value="ECO:0007669"/>
    <property type="project" value="InterPro"/>
</dbReference>